<dbReference type="Gene3D" id="2.40.40.20">
    <property type="match status" value="1"/>
</dbReference>
<dbReference type="SUPFAM" id="SSF50692">
    <property type="entry name" value="ADC-like"/>
    <property type="match status" value="1"/>
</dbReference>
<dbReference type="InterPro" id="IPR006963">
    <property type="entry name" value="Mopterin_OxRdtase_4Fe-4S_dom"/>
</dbReference>
<sequence>MKKNEQLTACTLDCFDACSLLVAVEKDGKISLRGNPDHPFTAGFCCAKQKRIGERLSSPDRITQPLVRSGANYWPVSWDEALKLICSRLDRLRKTPERILHVQGYGYRGLYSDISRWFFRTLGASGTSGSPCATTGNNAFRDDFGSVRHSRVTELYKARSIVNWGRDLTRAYLHLSAAVAKARKNGTHVLSITPTADTAREFSDETLFIRPGTDRFLAAALCRRLLAAGVSKDVQAATRDFSAFEARLAALDEAELLQACGVDRADLNRLVELYTNGPCATLVGLGLQRYVHGRENVRYINAAAMLSGNMGRSGGGTYYNLASGLFLRSWAEDFSPAPPREMPLHRLGRCMQEEETPFEFVFVQGTNPVNQLPDGNAIADAFARTGFVVAVDAFFNDTTLRADVILPCALMLEREEIVDSGMHNCVNWAAKVCEPPEGVRNDWDIVQAIAERLEEPLVLPDKEEMLRYGLGPSVNGSLEELREKGFLPCEFQDVAYEGMQFDTDDGLYHAPEFLSDEERSSEYPLSLLSLVRKDSLHSQRLEEPHSGALRAWISPKSPALKNIDLNAPVQIVSPHGKLEVDLRLDDSVHPEALVVRRGGWMRFSRCVNPLVAPRATDGGGGIAYYSQLVRIENIR</sequence>
<dbReference type="PROSITE" id="PS51669">
    <property type="entry name" value="4FE4S_MOW_BIS_MGD"/>
    <property type="match status" value="1"/>
</dbReference>
<dbReference type="Pfam" id="PF04879">
    <property type="entry name" value="Molybdop_Fe4S4"/>
    <property type="match status" value="1"/>
</dbReference>
<dbReference type="GO" id="GO:0051536">
    <property type="term" value="F:iron-sulfur cluster binding"/>
    <property type="evidence" value="ECO:0007669"/>
    <property type="project" value="UniProtKB-KW"/>
</dbReference>
<dbReference type="InterPro" id="IPR050612">
    <property type="entry name" value="Prok_Mopterin_Oxidored"/>
</dbReference>
<comment type="similarity">
    <text evidence="1">Belongs to the prokaryotic molybdopterin-containing oxidoreductase family.</text>
</comment>
<dbReference type="GO" id="GO:0016491">
    <property type="term" value="F:oxidoreductase activity"/>
    <property type="evidence" value="ECO:0007669"/>
    <property type="project" value="InterPro"/>
</dbReference>
<evidence type="ECO:0000256" key="2">
    <source>
        <dbReference type="ARBA" id="ARBA00022723"/>
    </source>
</evidence>
<evidence type="ECO:0000313" key="6">
    <source>
        <dbReference type="EMBL" id="SKA69964.1"/>
    </source>
</evidence>
<dbReference type="Pfam" id="PF00384">
    <property type="entry name" value="Molybdopterin"/>
    <property type="match status" value="1"/>
</dbReference>
<evidence type="ECO:0000256" key="4">
    <source>
        <dbReference type="ARBA" id="ARBA00023014"/>
    </source>
</evidence>
<dbReference type="EMBL" id="FUYA01000003">
    <property type="protein sequence ID" value="SKA69964.1"/>
    <property type="molecule type" value="Genomic_DNA"/>
</dbReference>
<proteinExistence type="inferred from homology"/>
<dbReference type="STRING" id="1121442.SAMN02745702_01251"/>
<keyword evidence="7" id="KW-1185">Reference proteome</keyword>
<dbReference type="InterPro" id="IPR006657">
    <property type="entry name" value="MoPterin_dinucl-bd_dom"/>
</dbReference>
<accession>A0A1T4VY81</accession>
<organism evidence="6 7">
    <name type="scientific">Desulfobaculum bizertense DSM 18034</name>
    <dbReference type="NCBI Taxonomy" id="1121442"/>
    <lineage>
        <taxon>Bacteria</taxon>
        <taxon>Pseudomonadati</taxon>
        <taxon>Thermodesulfobacteriota</taxon>
        <taxon>Desulfovibrionia</taxon>
        <taxon>Desulfovibrionales</taxon>
        <taxon>Desulfovibrionaceae</taxon>
        <taxon>Desulfobaculum</taxon>
    </lineage>
</organism>
<keyword evidence="2" id="KW-0479">Metal-binding</keyword>
<keyword evidence="3" id="KW-0408">Iron</keyword>
<reference evidence="6 7" key="1">
    <citation type="submission" date="2017-02" db="EMBL/GenBank/DDBJ databases">
        <authorList>
            <person name="Peterson S.W."/>
        </authorList>
    </citation>
    <scope>NUCLEOTIDE SEQUENCE [LARGE SCALE GENOMIC DNA]</scope>
    <source>
        <strain evidence="6 7">DSM 18034</strain>
    </source>
</reference>
<dbReference type="PANTHER" id="PTHR43742:SF6">
    <property type="entry name" value="OXIDOREDUCTASE YYAE-RELATED"/>
    <property type="match status" value="1"/>
</dbReference>
<dbReference type="SMART" id="SM00926">
    <property type="entry name" value="Molybdop_Fe4S4"/>
    <property type="match status" value="1"/>
</dbReference>
<feature type="domain" description="4Fe-4S Mo/W bis-MGD-type" evidence="5">
    <location>
        <begin position="3"/>
        <end position="60"/>
    </location>
</feature>
<dbReference type="SUPFAM" id="SSF53706">
    <property type="entry name" value="Formate dehydrogenase/DMSO reductase, domains 1-3"/>
    <property type="match status" value="1"/>
</dbReference>
<evidence type="ECO:0000256" key="3">
    <source>
        <dbReference type="ARBA" id="ARBA00023004"/>
    </source>
</evidence>
<dbReference type="OrthoDB" id="9810782at2"/>
<keyword evidence="4" id="KW-0411">Iron-sulfur</keyword>
<dbReference type="RefSeq" id="WP_159445934.1">
    <property type="nucleotide sequence ID" value="NZ_FUYA01000003.1"/>
</dbReference>
<evidence type="ECO:0000256" key="1">
    <source>
        <dbReference type="ARBA" id="ARBA00010312"/>
    </source>
</evidence>
<dbReference type="Gene3D" id="3.30.2070.10">
    <property type="entry name" value="Formate dehydrogenase/DMSO reductase"/>
    <property type="match status" value="1"/>
</dbReference>
<name>A0A1T4VY81_9BACT</name>
<dbReference type="Gene3D" id="3.40.228.10">
    <property type="entry name" value="Dimethylsulfoxide Reductase, domain 2"/>
    <property type="match status" value="1"/>
</dbReference>
<evidence type="ECO:0000259" key="5">
    <source>
        <dbReference type="PROSITE" id="PS51669"/>
    </source>
</evidence>
<dbReference type="InterPro" id="IPR009010">
    <property type="entry name" value="Asp_de-COase-like_dom_sf"/>
</dbReference>
<dbReference type="GO" id="GO:0046872">
    <property type="term" value="F:metal ion binding"/>
    <property type="evidence" value="ECO:0007669"/>
    <property type="project" value="UniProtKB-KW"/>
</dbReference>
<dbReference type="Pfam" id="PF01568">
    <property type="entry name" value="Molydop_binding"/>
    <property type="match status" value="1"/>
</dbReference>
<dbReference type="Proteomes" id="UP000189733">
    <property type="component" value="Unassembled WGS sequence"/>
</dbReference>
<gene>
    <name evidence="6" type="ORF">SAMN02745702_01251</name>
</gene>
<evidence type="ECO:0000313" key="7">
    <source>
        <dbReference type="Proteomes" id="UP000189733"/>
    </source>
</evidence>
<dbReference type="PANTHER" id="PTHR43742">
    <property type="entry name" value="TRIMETHYLAMINE-N-OXIDE REDUCTASE"/>
    <property type="match status" value="1"/>
</dbReference>
<dbReference type="GO" id="GO:0043546">
    <property type="term" value="F:molybdopterin cofactor binding"/>
    <property type="evidence" value="ECO:0007669"/>
    <property type="project" value="InterPro"/>
</dbReference>
<dbReference type="Gene3D" id="2.20.25.90">
    <property type="entry name" value="ADC-like domains"/>
    <property type="match status" value="1"/>
</dbReference>
<dbReference type="InterPro" id="IPR006656">
    <property type="entry name" value="Mopterin_OxRdtase"/>
</dbReference>
<dbReference type="AlphaFoldDB" id="A0A1T4VY81"/>
<protein>
    <submittedName>
        <fullName evidence="6">Anaerobic selenocysteine-containing dehydrogenase</fullName>
    </submittedName>
</protein>
<dbReference type="Gene3D" id="3.40.50.740">
    <property type="match status" value="1"/>
</dbReference>